<keyword evidence="4 8" id="KW-0812">Transmembrane</keyword>
<evidence type="ECO:0000256" key="8">
    <source>
        <dbReference type="SAM" id="Phobius"/>
    </source>
</evidence>
<comment type="subcellular location">
    <subcellularLocation>
        <location evidence="1">Cell membrane</location>
        <topology evidence="1">Multi-pass membrane protein</topology>
    </subcellularLocation>
</comment>
<evidence type="ECO:0000256" key="5">
    <source>
        <dbReference type="ARBA" id="ARBA00022989"/>
    </source>
</evidence>
<protein>
    <submittedName>
        <fullName evidence="12">Small conductance mechanosensitive channel</fullName>
    </submittedName>
</protein>
<dbReference type="InterPro" id="IPR049142">
    <property type="entry name" value="MS_channel_1st"/>
</dbReference>
<feature type="domain" description="Mechanosensitive ion channel MscS" evidence="9">
    <location>
        <begin position="114"/>
        <end position="178"/>
    </location>
</feature>
<keyword evidence="13" id="KW-1185">Reference proteome</keyword>
<sequence length="279" mass="30625">MNLFEEGLNFNFDVLVEWLITGGLKIVVILIAFAIIKPLGTKAIEAAINRMSQQRNITDGRNKTLQKVAVNLFSYVLLFILIMMLLSAVNIEIGPLLAGAGILGLAIGFGAQGLVSDIVTGFFLLIERQIEVEDYVTAGGYDGVVEEVGIRTTKIRSFDGTLNFVPNRNIVGVANHSRGNMRALVDIGIGYDENIDEALAVLQKVADQFAEDERFVEGPNVLGVQSLGSSDVVIRILGKTENMEQWAVERDMRKAMKEALDAADIEIPFPHQVYIQKES</sequence>
<evidence type="ECO:0000313" key="12">
    <source>
        <dbReference type="EMBL" id="SDP04693.1"/>
    </source>
</evidence>
<keyword evidence="5 8" id="KW-1133">Transmembrane helix</keyword>
<dbReference type="GO" id="GO:0005886">
    <property type="term" value="C:plasma membrane"/>
    <property type="evidence" value="ECO:0007669"/>
    <property type="project" value="UniProtKB-SubCell"/>
</dbReference>
<dbReference type="InterPro" id="IPR023408">
    <property type="entry name" value="MscS_beta-dom_sf"/>
</dbReference>
<evidence type="ECO:0000256" key="6">
    <source>
        <dbReference type="ARBA" id="ARBA00023136"/>
    </source>
</evidence>
<dbReference type="EMBL" id="FNIZ01000011">
    <property type="protein sequence ID" value="SDP04693.1"/>
    <property type="molecule type" value="Genomic_DNA"/>
</dbReference>
<dbReference type="InterPro" id="IPR006685">
    <property type="entry name" value="MscS_channel_2nd"/>
</dbReference>
<evidence type="ECO:0000259" key="9">
    <source>
        <dbReference type="Pfam" id="PF00924"/>
    </source>
</evidence>
<dbReference type="Proteomes" id="UP000198860">
    <property type="component" value="Unassembled WGS sequence"/>
</dbReference>
<evidence type="ECO:0000256" key="3">
    <source>
        <dbReference type="ARBA" id="ARBA00022475"/>
    </source>
</evidence>
<reference evidence="13" key="1">
    <citation type="submission" date="2016-10" db="EMBL/GenBank/DDBJ databases">
        <authorList>
            <person name="Varghese N."/>
            <person name="Submissions S."/>
        </authorList>
    </citation>
    <scope>NUCLEOTIDE SEQUENCE [LARGE SCALE GENOMIC DNA]</scope>
    <source>
        <strain evidence="13">CGMCC 1.3703</strain>
    </source>
</reference>
<dbReference type="SUPFAM" id="SSF82861">
    <property type="entry name" value="Mechanosensitive channel protein MscS (YggB), transmembrane region"/>
    <property type="match status" value="1"/>
</dbReference>
<dbReference type="PANTHER" id="PTHR30460">
    <property type="entry name" value="MODERATE CONDUCTANCE MECHANOSENSITIVE CHANNEL YBIO"/>
    <property type="match status" value="1"/>
</dbReference>
<dbReference type="AlphaFoldDB" id="A0A1H0PI70"/>
<proteinExistence type="inferred from homology"/>
<dbReference type="InterPro" id="IPR010920">
    <property type="entry name" value="LSM_dom_sf"/>
</dbReference>
<feature type="transmembrane region" description="Helical" evidence="8">
    <location>
        <begin position="68"/>
        <end position="91"/>
    </location>
</feature>
<feature type="domain" description="Mechanosensitive ion channel transmembrane helices 2/3" evidence="11">
    <location>
        <begin position="71"/>
        <end position="112"/>
    </location>
</feature>
<dbReference type="PANTHER" id="PTHR30460:SF0">
    <property type="entry name" value="MODERATE CONDUCTANCE MECHANOSENSITIVE CHANNEL YBIO"/>
    <property type="match status" value="1"/>
</dbReference>
<accession>A0A1H0PI70</accession>
<keyword evidence="3" id="KW-1003">Cell membrane</keyword>
<keyword evidence="6 8" id="KW-0472">Membrane</keyword>
<dbReference type="Pfam" id="PF00924">
    <property type="entry name" value="MS_channel_2nd"/>
    <property type="match status" value="1"/>
</dbReference>
<dbReference type="Gene3D" id="2.30.30.60">
    <property type="match status" value="1"/>
</dbReference>
<evidence type="ECO:0000259" key="11">
    <source>
        <dbReference type="Pfam" id="PF21088"/>
    </source>
</evidence>
<dbReference type="FunFam" id="2.30.30.60:FF:000001">
    <property type="entry name" value="MscS Mechanosensitive ion channel"/>
    <property type="match status" value="1"/>
</dbReference>
<dbReference type="InterPro" id="IPR049278">
    <property type="entry name" value="MS_channel_C"/>
</dbReference>
<dbReference type="Pfam" id="PF21082">
    <property type="entry name" value="MS_channel_3rd"/>
    <property type="match status" value="1"/>
</dbReference>
<dbReference type="Gene3D" id="1.10.287.1260">
    <property type="match status" value="1"/>
</dbReference>
<dbReference type="Gene3D" id="3.30.70.100">
    <property type="match status" value="1"/>
</dbReference>
<evidence type="ECO:0000256" key="1">
    <source>
        <dbReference type="ARBA" id="ARBA00004651"/>
    </source>
</evidence>
<evidence type="ECO:0000256" key="2">
    <source>
        <dbReference type="ARBA" id="ARBA00008017"/>
    </source>
</evidence>
<comment type="similarity">
    <text evidence="2">Belongs to the MscS (TC 1.A.23) family.</text>
</comment>
<evidence type="ECO:0000256" key="4">
    <source>
        <dbReference type="ARBA" id="ARBA00022692"/>
    </source>
</evidence>
<dbReference type="STRING" id="240303.SAMN05421677_11121"/>
<dbReference type="InterPro" id="IPR011014">
    <property type="entry name" value="MscS_channel_TM-2"/>
</dbReference>
<comment type="function">
    <text evidence="7">May play a role in resistance to osmotic downshock.</text>
</comment>
<feature type="transmembrane region" description="Helical" evidence="8">
    <location>
        <begin position="15"/>
        <end position="36"/>
    </location>
</feature>
<feature type="transmembrane region" description="Helical" evidence="8">
    <location>
        <begin position="97"/>
        <end position="126"/>
    </location>
</feature>
<gene>
    <name evidence="12" type="ORF">SAMN05421677_11121</name>
</gene>
<evidence type="ECO:0000256" key="7">
    <source>
        <dbReference type="ARBA" id="ARBA00059688"/>
    </source>
</evidence>
<dbReference type="Pfam" id="PF21088">
    <property type="entry name" value="MS_channel_1st"/>
    <property type="match status" value="1"/>
</dbReference>
<dbReference type="OrthoDB" id="9809206at2"/>
<evidence type="ECO:0000259" key="10">
    <source>
        <dbReference type="Pfam" id="PF21082"/>
    </source>
</evidence>
<dbReference type="InterPro" id="IPR045276">
    <property type="entry name" value="YbiO_bact"/>
</dbReference>
<dbReference type="GO" id="GO:0008381">
    <property type="term" value="F:mechanosensitive monoatomic ion channel activity"/>
    <property type="evidence" value="ECO:0007669"/>
    <property type="project" value="InterPro"/>
</dbReference>
<feature type="domain" description="Mechanosensitive ion channel MscS C-terminal" evidence="10">
    <location>
        <begin position="185"/>
        <end position="267"/>
    </location>
</feature>
<dbReference type="SUPFAM" id="SSF82689">
    <property type="entry name" value="Mechanosensitive channel protein MscS (YggB), C-terminal domain"/>
    <property type="match status" value="1"/>
</dbReference>
<name>A0A1H0PI70_HALAD</name>
<dbReference type="InterPro" id="IPR011066">
    <property type="entry name" value="MscS_channel_C_sf"/>
</dbReference>
<dbReference type="SUPFAM" id="SSF50182">
    <property type="entry name" value="Sm-like ribonucleoproteins"/>
    <property type="match status" value="1"/>
</dbReference>
<organism evidence="12 13">
    <name type="scientific">Halobacillus aidingensis</name>
    <dbReference type="NCBI Taxonomy" id="240303"/>
    <lineage>
        <taxon>Bacteria</taxon>
        <taxon>Bacillati</taxon>
        <taxon>Bacillota</taxon>
        <taxon>Bacilli</taxon>
        <taxon>Bacillales</taxon>
        <taxon>Bacillaceae</taxon>
        <taxon>Halobacillus</taxon>
    </lineage>
</organism>
<evidence type="ECO:0000313" key="13">
    <source>
        <dbReference type="Proteomes" id="UP000198860"/>
    </source>
</evidence>